<dbReference type="AlphaFoldDB" id="A0A6A3FWU3"/>
<evidence type="ECO:0000313" key="1">
    <source>
        <dbReference type="EMBL" id="KAE8949732.1"/>
    </source>
</evidence>
<dbReference type="EMBL" id="QXGF01000015">
    <property type="protein sequence ID" value="KAE8949732.1"/>
    <property type="molecule type" value="Genomic_DNA"/>
</dbReference>
<reference evidence="1 2" key="1">
    <citation type="submission" date="2018-08" db="EMBL/GenBank/DDBJ databases">
        <title>Genomic investigation of the strawberry pathogen Phytophthora fragariae indicates pathogenicity is determined by transcriptional variation in three key races.</title>
        <authorList>
            <person name="Adams T.M."/>
            <person name="Armitage A.D."/>
            <person name="Sobczyk M.K."/>
            <person name="Bates H.J."/>
            <person name="Dunwell J.M."/>
            <person name="Nellist C.F."/>
            <person name="Harrison R.J."/>
        </authorList>
    </citation>
    <scope>NUCLEOTIDE SEQUENCE [LARGE SCALE GENOMIC DNA]</scope>
    <source>
        <strain evidence="1 2">NOV-9</strain>
    </source>
</reference>
<gene>
    <name evidence="1" type="ORF">PF009_g736</name>
</gene>
<accession>A0A6A3FWU3</accession>
<evidence type="ECO:0000313" key="2">
    <source>
        <dbReference type="Proteomes" id="UP000429523"/>
    </source>
</evidence>
<protein>
    <submittedName>
        <fullName evidence="1">Uncharacterized protein</fullName>
    </submittedName>
</protein>
<organism evidence="1 2">
    <name type="scientific">Phytophthora fragariae</name>
    <dbReference type="NCBI Taxonomy" id="53985"/>
    <lineage>
        <taxon>Eukaryota</taxon>
        <taxon>Sar</taxon>
        <taxon>Stramenopiles</taxon>
        <taxon>Oomycota</taxon>
        <taxon>Peronosporomycetes</taxon>
        <taxon>Peronosporales</taxon>
        <taxon>Peronosporaceae</taxon>
        <taxon>Phytophthora</taxon>
    </lineage>
</organism>
<comment type="caution">
    <text evidence="1">The sequence shown here is derived from an EMBL/GenBank/DDBJ whole genome shotgun (WGS) entry which is preliminary data.</text>
</comment>
<proteinExistence type="predicted"/>
<dbReference type="PROSITE" id="PS51257">
    <property type="entry name" value="PROKAR_LIPOPROTEIN"/>
    <property type="match status" value="1"/>
</dbReference>
<dbReference type="Proteomes" id="UP000429523">
    <property type="component" value="Unassembled WGS sequence"/>
</dbReference>
<name>A0A6A3FWU3_9STRA</name>
<sequence>MSLGERRRWPCSVAKSICGLTLTIHTSSGCSGLAMSAHPFSYVNTRQMERW</sequence>